<dbReference type="Proteomes" id="UP001595872">
    <property type="component" value="Unassembled WGS sequence"/>
</dbReference>
<evidence type="ECO:0000256" key="1">
    <source>
        <dbReference type="SAM" id="MobiDB-lite"/>
    </source>
</evidence>
<protein>
    <submittedName>
        <fullName evidence="3">DUF4230 domain-containing protein</fullName>
    </submittedName>
</protein>
<dbReference type="Pfam" id="PF14014">
    <property type="entry name" value="DUF4230"/>
    <property type="match status" value="1"/>
</dbReference>
<dbReference type="EMBL" id="JBHSIT010000015">
    <property type="protein sequence ID" value="MFC4913170.1"/>
    <property type="molecule type" value="Genomic_DNA"/>
</dbReference>
<keyword evidence="4" id="KW-1185">Reference proteome</keyword>
<evidence type="ECO:0000313" key="3">
    <source>
        <dbReference type="EMBL" id="MFC4913170.1"/>
    </source>
</evidence>
<sequence>MARSRPHDAGPATETEPRPTPPPPRERPRRGIGVALLLVAVTVAVVLAVQNGLHLLPHWLNPLAEDTKDRSGPALLRSVRDMHRYQAATGDFQVVVDLDKEAEYLPGSLRGRRTLFVGQGSVNAYVDFSQLGSGAISVNSDRTAATVRLPHAQLDSTNLDPKRSYVFSTQRGLFDRFGDFFSSNPNNQQQLYVLASQKIQAAAQESGLQTRADQNTRSMLENMLRALGFKTITVQQAPQ</sequence>
<name>A0ABV9UC30_9ACTN</name>
<feature type="transmembrane region" description="Helical" evidence="2">
    <location>
        <begin position="31"/>
        <end position="49"/>
    </location>
</feature>
<keyword evidence="2" id="KW-1133">Transmembrane helix</keyword>
<dbReference type="RefSeq" id="WP_378263825.1">
    <property type="nucleotide sequence ID" value="NZ_JBHSIT010000015.1"/>
</dbReference>
<proteinExistence type="predicted"/>
<reference evidence="4" key="1">
    <citation type="journal article" date="2019" name="Int. J. Syst. Evol. Microbiol.">
        <title>The Global Catalogue of Microorganisms (GCM) 10K type strain sequencing project: providing services to taxonomists for standard genome sequencing and annotation.</title>
        <authorList>
            <consortium name="The Broad Institute Genomics Platform"/>
            <consortium name="The Broad Institute Genome Sequencing Center for Infectious Disease"/>
            <person name="Wu L."/>
            <person name="Ma J."/>
        </authorList>
    </citation>
    <scope>NUCLEOTIDE SEQUENCE [LARGE SCALE GENOMIC DNA]</scope>
    <source>
        <strain evidence="4">KLKA75</strain>
    </source>
</reference>
<keyword evidence="2" id="KW-0472">Membrane</keyword>
<keyword evidence="2" id="KW-0812">Transmembrane</keyword>
<dbReference type="InterPro" id="IPR025324">
    <property type="entry name" value="DUF4230"/>
</dbReference>
<organism evidence="3 4">
    <name type="scientific">Actinomadura gamaensis</name>
    <dbReference type="NCBI Taxonomy" id="1763541"/>
    <lineage>
        <taxon>Bacteria</taxon>
        <taxon>Bacillati</taxon>
        <taxon>Actinomycetota</taxon>
        <taxon>Actinomycetes</taxon>
        <taxon>Streptosporangiales</taxon>
        <taxon>Thermomonosporaceae</taxon>
        <taxon>Actinomadura</taxon>
    </lineage>
</organism>
<feature type="region of interest" description="Disordered" evidence="1">
    <location>
        <begin position="1"/>
        <end position="28"/>
    </location>
</feature>
<gene>
    <name evidence="3" type="ORF">ACFPCY_38140</name>
</gene>
<comment type="caution">
    <text evidence="3">The sequence shown here is derived from an EMBL/GenBank/DDBJ whole genome shotgun (WGS) entry which is preliminary data.</text>
</comment>
<accession>A0ABV9UC30</accession>
<evidence type="ECO:0000256" key="2">
    <source>
        <dbReference type="SAM" id="Phobius"/>
    </source>
</evidence>
<evidence type="ECO:0000313" key="4">
    <source>
        <dbReference type="Proteomes" id="UP001595872"/>
    </source>
</evidence>